<dbReference type="InterPro" id="IPR051083">
    <property type="entry name" value="GrpII_Intron_Splice-Mob/Def"/>
</dbReference>
<dbReference type="EMBL" id="JAAZAL010000020">
    <property type="protein sequence ID" value="NLE30745.1"/>
    <property type="molecule type" value="Genomic_DNA"/>
</dbReference>
<dbReference type="InterPro" id="IPR000477">
    <property type="entry name" value="RT_dom"/>
</dbReference>
<feature type="non-terminal residue" evidence="2">
    <location>
        <position position="1"/>
    </location>
</feature>
<name>A0A847ESM7_9BACT</name>
<accession>A0A847ESM7</accession>
<dbReference type="Pfam" id="PF00078">
    <property type="entry name" value="RVT_1"/>
    <property type="match status" value="1"/>
</dbReference>
<evidence type="ECO:0000313" key="3">
    <source>
        <dbReference type="Proteomes" id="UP000554004"/>
    </source>
</evidence>
<dbReference type="AlphaFoldDB" id="A0A847ESM7"/>
<reference evidence="2 3" key="1">
    <citation type="journal article" date="2020" name="Biotechnol. Biofuels">
        <title>New insights from the biogas microbiome by comprehensive genome-resolved metagenomics of nearly 1600 species originating from multiple anaerobic digesters.</title>
        <authorList>
            <person name="Campanaro S."/>
            <person name="Treu L."/>
            <person name="Rodriguez-R L.M."/>
            <person name="Kovalovszki A."/>
            <person name="Ziels R.M."/>
            <person name="Maus I."/>
            <person name="Zhu X."/>
            <person name="Kougias P.G."/>
            <person name="Basile A."/>
            <person name="Luo G."/>
            <person name="Schluter A."/>
            <person name="Konstantinidis K.T."/>
            <person name="Angelidaki I."/>
        </authorList>
    </citation>
    <scope>NUCLEOTIDE SEQUENCE [LARGE SCALE GENOMIC DNA]</scope>
    <source>
        <strain evidence="2">AS06rmzACSIP_421</strain>
    </source>
</reference>
<organism evidence="2 3">
    <name type="scientific">Candidatus Dojkabacteria bacterium</name>
    <dbReference type="NCBI Taxonomy" id="2099670"/>
    <lineage>
        <taxon>Bacteria</taxon>
        <taxon>Candidatus Dojkabacteria</taxon>
    </lineage>
</organism>
<gene>
    <name evidence="2" type="ORF">GX618_00515</name>
</gene>
<dbReference type="CDD" id="cd01651">
    <property type="entry name" value="RT_G2_intron"/>
    <property type="match status" value="1"/>
</dbReference>
<dbReference type="Proteomes" id="UP000554004">
    <property type="component" value="Unassembled WGS sequence"/>
</dbReference>
<evidence type="ECO:0000259" key="1">
    <source>
        <dbReference type="PROSITE" id="PS50878"/>
    </source>
</evidence>
<dbReference type="SUPFAM" id="SSF56672">
    <property type="entry name" value="DNA/RNA polymerases"/>
    <property type="match status" value="1"/>
</dbReference>
<dbReference type="PANTHER" id="PTHR34047:SF8">
    <property type="entry name" value="PROTEIN YKFC"/>
    <property type="match status" value="1"/>
</dbReference>
<feature type="domain" description="Reverse transcriptase" evidence="1">
    <location>
        <begin position="1"/>
        <end position="268"/>
    </location>
</feature>
<proteinExistence type="predicted"/>
<dbReference type="PROSITE" id="PS50878">
    <property type="entry name" value="RT_POL"/>
    <property type="match status" value="1"/>
</dbReference>
<dbReference type="PANTHER" id="PTHR34047">
    <property type="entry name" value="NUCLEAR INTRON MATURASE 1, MITOCHONDRIAL-RELATED"/>
    <property type="match status" value="1"/>
</dbReference>
<protein>
    <recommendedName>
        <fullName evidence="1">Reverse transcriptase domain-containing protein</fullName>
    </recommendedName>
</protein>
<sequence>IELEQNLLTLQKQLISHRYKPSRSICFAVTYPKIREIFAANFKDRIVHHLLVSYLEPYFEKRFIYSSFACRKERGTLCATKYIQRSIRQISRNCTKKAYYGQFDIKSFFTCIDKGVLEKILIENIRKGYKGNTQKELIWITKVILKNNPTQNYSIRGDSNLLKQVPPHKSLFNVSKNKGLPIGNLTSQFFANIYLNELDQYVKRVLKIKYYTRYVDDIVVLSNSLEDVYRWRKQIDIFIKQKLKLTLHPNKDKYGSVYSGVDFVGYVIKPRYTLSRQRVVGNLKNKLKLFNRGLLLISQNQKQIALPLHTPPSKEEITKMLAMINSYYGHFRHVNCFNLRKNMYENHFGCLKEYLEPVNEYSYFKLIK</sequence>
<comment type="caution">
    <text evidence="2">The sequence shown here is derived from an EMBL/GenBank/DDBJ whole genome shotgun (WGS) entry which is preliminary data.</text>
</comment>
<evidence type="ECO:0000313" key="2">
    <source>
        <dbReference type="EMBL" id="NLE30745.1"/>
    </source>
</evidence>
<dbReference type="InterPro" id="IPR043502">
    <property type="entry name" value="DNA/RNA_pol_sf"/>
</dbReference>